<dbReference type="PATRIC" id="fig|1423733.4.peg.1898"/>
<proteinExistence type="predicted"/>
<reference evidence="2 3" key="1">
    <citation type="journal article" date="2015" name="Genome Announc.">
        <title>Expanding the biotechnology potential of lactobacilli through comparative genomics of 213 strains and associated genera.</title>
        <authorList>
            <person name="Sun Z."/>
            <person name="Harris H.M."/>
            <person name="McCann A."/>
            <person name="Guo C."/>
            <person name="Argimon S."/>
            <person name="Zhang W."/>
            <person name="Yang X."/>
            <person name="Jeffery I.B."/>
            <person name="Cooney J.C."/>
            <person name="Kagawa T.F."/>
            <person name="Liu W."/>
            <person name="Song Y."/>
            <person name="Salvetti E."/>
            <person name="Wrobel A."/>
            <person name="Rasinkangas P."/>
            <person name="Parkhill J."/>
            <person name="Rea M.C."/>
            <person name="O'Sullivan O."/>
            <person name="Ritari J."/>
            <person name="Douillard F.P."/>
            <person name="Paul Ross R."/>
            <person name="Yang R."/>
            <person name="Briner A.E."/>
            <person name="Felis G.E."/>
            <person name="de Vos W.M."/>
            <person name="Barrangou R."/>
            <person name="Klaenhammer T.R."/>
            <person name="Caufield P.W."/>
            <person name="Cui Y."/>
            <person name="Zhang H."/>
            <person name="O'Toole P.W."/>
        </authorList>
    </citation>
    <scope>NUCLEOTIDE SEQUENCE [LARGE SCALE GENOMIC DNA]</scope>
    <source>
        <strain evidence="2 3">DSM 20515</strain>
    </source>
</reference>
<dbReference type="InterPro" id="IPR051706">
    <property type="entry name" value="Glycosyltransferase_domain"/>
</dbReference>
<dbReference type="Pfam" id="PF04488">
    <property type="entry name" value="Gly_transf_sug"/>
    <property type="match status" value="1"/>
</dbReference>
<dbReference type="GO" id="GO:0051999">
    <property type="term" value="P:mannosyl-inositol phosphorylceramide biosynthetic process"/>
    <property type="evidence" value="ECO:0007669"/>
    <property type="project" value="TreeGrafter"/>
</dbReference>
<dbReference type="PANTHER" id="PTHR32385:SF15">
    <property type="entry name" value="INOSITOL PHOSPHOCERAMIDE MANNOSYLTRANSFERASE 1"/>
    <property type="match status" value="1"/>
</dbReference>
<dbReference type="Gene3D" id="3.90.550.20">
    <property type="match status" value="1"/>
</dbReference>
<protein>
    <submittedName>
        <fullName evidence="2">Glycosyltransferase</fullName>
    </submittedName>
</protein>
<evidence type="ECO:0000313" key="3">
    <source>
        <dbReference type="Proteomes" id="UP000051845"/>
    </source>
</evidence>
<organism evidence="2 3">
    <name type="scientific">Secundilactobacillus collinoides DSM 20515 = JCM 1123</name>
    <dbReference type="NCBI Taxonomy" id="1423733"/>
    <lineage>
        <taxon>Bacteria</taxon>
        <taxon>Bacillati</taxon>
        <taxon>Bacillota</taxon>
        <taxon>Bacilli</taxon>
        <taxon>Lactobacillales</taxon>
        <taxon>Lactobacillaceae</taxon>
        <taxon>Secundilactobacillus</taxon>
    </lineage>
</organism>
<keyword evidence="1 2" id="KW-0808">Transferase</keyword>
<dbReference type="GO" id="GO:0000030">
    <property type="term" value="F:mannosyltransferase activity"/>
    <property type="evidence" value="ECO:0007669"/>
    <property type="project" value="TreeGrafter"/>
</dbReference>
<sequence length="246" mass="28824">MIPKRIHFAWFGSPIPTRIQNRIDEWRRMLPDWHFYLWNEENYDLNRFSFSAQMYQQDRYGYVADELRYDVLNRCGGVYLDTDMVLKRNLAPLLNHNMVWGFLYDNSLADGFIASRPNMPILQTILDVYAGERYPDIHADLNAMTSNPIVTKIFMQVFPEFRTNGQTQTLKNDIQIFSKDYFSYPSRRSEANYAEHLFDNSWGAANRGAYGRLKQAMAAYTPYLWAAISARRGIKSAERDGVPLQK</sequence>
<dbReference type="EMBL" id="AYYR01000004">
    <property type="protein sequence ID" value="KRM77913.1"/>
    <property type="molecule type" value="Genomic_DNA"/>
</dbReference>
<accession>A0A0R2BNU8</accession>
<dbReference type="GO" id="GO:0016020">
    <property type="term" value="C:membrane"/>
    <property type="evidence" value="ECO:0007669"/>
    <property type="project" value="GOC"/>
</dbReference>
<dbReference type="PANTHER" id="PTHR32385">
    <property type="entry name" value="MANNOSYL PHOSPHORYLINOSITOL CERAMIDE SYNTHASE"/>
    <property type="match status" value="1"/>
</dbReference>
<name>A0A0R2BNU8_SECCO</name>
<evidence type="ECO:0000313" key="2">
    <source>
        <dbReference type="EMBL" id="KRM77913.1"/>
    </source>
</evidence>
<gene>
    <name evidence="2" type="ORF">FC82_GL001802</name>
</gene>
<dbReference type="InterPro" id="IPR007577">
    <property type="entry name" value="GlycoTrfase_DXD_sugar-bd_CS"/>
</dbReference>
<dbReference type="SUPFAM" id="SSF53448">
    <property type="entry name" value="Nucleotide-diphospho-sugar transferases"/>
    <property type="match status" value="1"/>
</dbReference>
<dbReference type="Proteomes" id="UP000051845">
    <property type="component" value="Unassembled WGS sequence"/>
</dbReference>
<dbReference type="AlphaFoldDB" id="A0A0R2BNU8"/>
<comment type="caution">
    <text evidence="2">The sequence shown here is derived from an EMBL/GenBank/DDBJ whole genome shotgun (WGS) entry which is preliminary data.</text>
</comment>
<evidence type="ECO:0000256" key="1">
    <source>
        <dbReference type="ARBA" id="ARBA00022679"/>
    </source>
</evidence>
<dbReference type="InterPro" id="IPR029044">
    <property type="entry name" value="Nucleotide-diphossugar_trans"/>
</dbReference>
<dbReference type="RefSeq" id="WP_054761555.1">
    <property type="nucleotide sequence ID" value="NZ_AYYR01000004.1"/>
</dbReference>
<dbReference type="STRING" id="33960.TY91_15470"/>